<name>A0ABS4YXD0_9MICC</name>
<dbReference type="Pfam" id="PF21172">
    <property type="entry name" value="CueP"/>
    <property type="match status" value="1"/>
</dbReference>
<feature type="signal peptide" evidence="1">
    <location>
        <begin position="1"/>
        <end position="21"/>
    </location>
</feature>
<proteinExistence type="predicted"/>
<dbReference type="EMBL" id="JAGIOI010000001">
    <property type="protein sequence ID" value="MBP2413433.1"/>
    <property type="molecule type" value="Genomic_DNA"/>
</dbReference>
<dbReference type="InterPro" id="IPR047808">
    <property type="entry name" value="CueP-like"/>
</dbReference>
<gene>
    <name evidence="2" type="ORF">JOF48_002232</name>
</gene>
<sequence length="201" mass="21077">MNTTFSRRSLFAAAGATILFAAGCSAKTPGSGSSAPAGSANPDLIAELGFAGMDAKEIITELDALPLEQRPAGIMASIRPDELVLMDAAKREAAVPMPADEFYVSVAPYVAQTHECHFHSLTTCVGEQRNKEMSVTVKDNATGKAVLEEKRSTFDNGFMGLWLPRGIDATLTIGFDGKSATQALSTKAGDDATCVTTAQLT</sequence>
<evidence type="ECO:0000313" key="3">
    <source>
        <dbReference type="Proteomes" id="UP000711614"/>
    </source>
</evidence>
<dbReference type="PROSITE" id="PS51257">
    <property type="entry name" value="PROKAR_LIPOPROTEIN"/>
    <property type="match status" value="1"/>
</dbReference>
<dbReference type="Gene3D" id="2.60.40.3700">
    <property type="match status" value="1"/>
</dbReference>
<reference evidence="2 3" key="1">
    <citation type="submission" date="2021-03" db="EMBL/GenBank/DDBJ databases">
        <title>Sequencing the genomes of 1000 actinobacteria strains.</title>
        <authorList>
            <person name="Klenk H.-P."/>
        </authorList>
    </citation>
    <scope>NUCLEOTIDE SEQUENCE [LARGE SCALE GENOMIC DNA]</scope>
    <source>
        <strain evidence="2 3">DSM 16005</strain>
    </source>
</reference>
<evidence type="ECO:0000256" key="1">
    <source>
        <dbReference type="SAM" id="SignalP"/>
    </source>
</evidence>
<keyword evidence="1" id="KW-0732">Signal</keyword>
<dbReference type="Proteomes" id="UP000711614">
    <property type="component" value="Unassembled WGS sequence"/>
</dbReference>
<feature type="chain" id="PRO_5046071576" evidence="1">
    <location>
        <begin position="22"/>
        <end position="201"/>
    </location>
</feature>
<keyword evidence="3" id="KW-1185">Reference proteome</keyword>
<organism evidence="2 3">
    <name type="scientific">Arthrobacter stackebrandtii</name>
    <dbReference type="NCBI Taxonomy" id="272161"/>
    <lineage>
        <taxon>Bacteria</taxon>
        <taxon>Bacillati</taxon>
        <taxon>Actinomycetota</taxon>
        <taxon>Actinomycetes</taxon>
        <taxon>Micrococcales</taxon>
        <taxon>Micrococcaceae</taxon>
        <taxon>Arthrobacter</taxon>
    </lineage>
</organism>
<evidence type="ECO:0000313" key="2">
    <source>
        <dbReference type="EMBL" id="MBP2413433.1"/>
    </source>
</evidence>
<dbReference type="PROSITE" id="PS51318">
    <property type="entry name" value="TAT"/>
    <property type="match status" value="1"/>
</dbReference>
<dbReference type="InterPro" id="IPR006311">
    <property type="entry name" value="TAT_signal"/>
</dbReference>
<dbReference type="RefSeq" id="WP_209680708.1">
    <property type="nucleotide sequence ID" value="NZ_JAGIOI010000001.1"/>
</dbReference>
<dbReference type="NCBIfam" id="NF038094">
    <property type="entry name" value="CueP_fam"/>
    <property type="match status" value="1"/>
</dbReference>
<comment type="caution">
    <text evidence="2">The sequence shown here is derived from an EMBL/GenBank/DDBJ whole genome shotgun (WGS) entry which is preliminary data.</text>
</comment>
<accession>A0ABS4YXD0</accession>
<protein>
    <submittedName>
        <fullName evidence="2">Uncharacterized protein</fullName>
    </submittedName>
</protein>